<dbReference type="PROSITE" id="PS50045">
    <property type="entry name" value="SIGMA54_INTERACT_4"/>
    <property type="match status" value="1"/>
</dbReference>
<gene>
    <name evidence="8" type="ORF">SAMN02745702_01908</name>
</gene>
<dbReference type="Pfam" id="PF25601">
    <property type="entry name" value="AAA_lid_14"/>
    <property type="match status" value="1"/>
</dbReference>
<dbReference type="GO" id="GO:0006355">
    <property type="term" value="P:regulation of DNA-templated transcription"/>
    <property type="evidence" value="ECO:0007669"/>
    <property type="project" value="InterPro"/>
</dbReference>
<dbReference type="Gene3D" id="3.40.50.2300">
    <property type="match status" value="1"/>
</dbReference>
<name>A0A1T4W8X5_9BACT</name>
<dbReference type="Gene3D" id="3.40.50.300">
    <property type="entry name" value="P-loop containing nucleotide triphosphate hydrolases"/>
    <property type="match status" value="1"/>
</dbReference>
<dbReference type="CDD" id="cd00009">
    <property type="entry name" value="AAA"/>
    <property type="match status" value="1"/>
</dbReference>
<feature type="domain" description="Sigma-54 factor interaction" evidence="6">
    <location>
        <begin position="163"/>
        <end position="392"/>
    </location>
</feature>
<evidence type="ECO:0000259" key="7">
    <source>
        <dbReference type="PROSITE" id="PS50110"/>
    </source>
</evidence>
<dbReference type="STRING" id="1121442.SAMN02745702_01908"/>
<proteinExistence type="predicted"/>
<sequence>MRVQAIVFAPCCMYSSSVTTSQENILLIEDDAAFRGMLIEALEAKSYKVTGVVSAEEGLAKLKTQRFALILTDVKLPGLSGVDVLPQLLKLGQGTDVIVMTAFSSKETALRAVQLGAYDFFSKPFSLKELGIVVHRAMEKRRLQQEVLSLRHSLRSTGPISKIIGHSAPITEVISRIEKIAPLDTTALITGESGTGKELISDTIRELSSRQNGPFIKVNCAAIPEHLFENELFGHEKGAFTGATSSQPGKFELARGGTILLDEIGDMPLSIQPKLLRAVEQKQIERLGGSRPIDVDVRIIAATNQHLEERIKEKVFREDLYYRLKVASIHLPPLRNRSEDIPLLVESFLQRIHHELGIYIRKVTPEAMSFMCTYTWPGNVRQLANILEGAAISAPSETLTADDIRKALGHKTPSTKSTGDTLNLKKAVNTFERQLILKALSRTQGNQTEAAGLLGLTPKNLWAKLKKHNLDSKTFKRRTI</sequence>
<dbReference type="Proteomes" id="UP000189733">
    <property type="component" value="Unassembled WGS sequence"/>
</dbReference>
<dbReference type="Pfam" id="PF02954">
    <property type="entry name" value="HTH_8"/>
    <property type="match status" value="1"/>
</dbReference>
<dbReference type="InterPro" id="IPR003593">
    <property type="entry name" value="AAA+_ATPase"/>
</dbReference>
<dbReference type="Pfam" id="PF00158">
    <property type="entry name" value="Sigma54_activat"/>
    <property type="match status" value="1"/>
</dbReference>
<feature type="modified residue" description="4-aspartylphosphate" evidence="5">
    <location>
        <position position="73"/>
    </location>
</feature>
<dbReference type="InterPro" id="IPR025944">
    <property type="entry name" value="Sigma_54_int_dom_CS"/>
</dbReference>
<keyword evidence="1" id="KW-0547">Nucleotide-binding</keyword>
<dbReference type="PRINTS" id="PR01590">
    <property type="entry name" value="HTHFIS"/>
</dbReference>
<evidence type="ECO:0000259" key="6">
    <source>
        <dbReference type="PROSITE" id="PS50045"/>
    </source>
</evidence>
<evidence type="ECO:0000256" key="1">
    <source>
        <dbReference type="ARBA" id="ARBA00022741"/>
    </source>
</evidence>
<dbReference type="PROSITE" id="PS50110">
    <property type="entry name" value="RESPONSE_REGULATORY"/>
    <property type="match status" value="1"/>
</dbReference>
<dbReference type="EMBL" id="FUYA01000005">
    <property type="protein sequence ID" value="SKA73732.1"/>
    <property type="molecule type" value="Genomic_DNA"/>
</dbReference>
<evidence type="ECO:0000256" key="5">
    <source>
        <dbReference type="PROSITE-ProRule" id="PRU00169"/>
    </source>
</evidence>
<dbReference type="InterPro" id="IPR011006">
    <property type="entry name" value="CheY-like_superfamily"/>
</dbReference>
<evidence type="ECO:0000313" key="9">
    <source>
        <dbReference type="Proteomes" id="UP000189733"/>
    </source>
</evidence>
<evidence type="ECO:0000256" key="4">
    <source>
        <dbReference type="ARBA" id="ARBA00023163"/>
    </source>
</evidence>
<dbReference type="AlphaFoldDB" id="A0A1T4W8X5"/>
<dbReference type="Gene3D" id="1.10.10.60">
    <property type="entry name" value="Homeodomain-like"/>
    <property type="match status" value="1"/>
</dbReference>
<protein>
    <submittedName>
        <fullName evidence="8">DNA-binding transcriptional response regulator, NtrC family, contains REC, AAA-type ATPase, and a Fis-type DNA-binding domains</fullName>
    </submittedName>
</protein>
<keyword evidence="3" id="KW-0805">Transcription regulation</keyword>
<evidence type="ECO:0000256" key="2">
    <source>
        <dbReference type="ARBA" id="ARBA00022840"/>
    </source>
</evidence>
<dbReference type="GO" id="GO:0000160">
    <property type="term" value="P:phosphorelay signal transduction system"/>
    <property type="evidence" value="ECO:0007669"/>
    <property type="project" value="InterPro"/>
</dbReference>
<keyword evidence="5" id="KW-0597">Phosphoprotein</keyword>
<dbReference type="GO" id="GO:0043565">
    <property type="term" value="F:sequence-specific DNA binding"/>
    <property type="evidence" value="ECO:0007669"/>
    <property type="project" value="InterPro"/>
</dbReference>
<evidence type="ECO:0000256" key="3">
    <source>
        <dbReference type="ARBA" id="ARBA00023015"/>
    </source>
</evidence>
<dbReference type="Pfam" id="PF00072">
    <property type="entry name" value="Response_reg"/>
    <property type="match status" value="1"/>
</dbReference>
<dbReference type="SUPFAM" id="SSF46689">
    <property type="entry name" value="Homeodomain-like"/>
    <property type="match status" value="1"/>
</dbReference>
<keyword evidence="4" id="KW-0804">Transcription</keyword>
<dbReference type="Gene3D" id="1.10.8.60">
    <property type="match status" value="1"/>
</dbReference>
<keyword evidence="2" id="KW-0067">ATP-binding</keyword>
<dbReference type="InterPro" id="IPR002078">
    <property type="entry name" value="Sigma_54_int"/>
</dbReference>
<dbReference type="InterPro" id="IPR001789">
    <property type="entry name" value="Sig_transdc_resp-reg_receiver"/>
</dbReference>
<dbReference type="SMART" id="SM00382">
    <property type="entry name" value="AAA"/>
    <property type="match status" value="1"/>
</dbReference>
<dbReference type="InterPro" id="IPR058031">
    <property type="entry name" value="AAA_lid_NorR"/>
</dbReference>
<dbReference type="InterPro" id="IPR009057">
    <property type="entry name" value="Homeodomain-like_sf"/>
</dbReference>
<dbReference type="SUPFAM" id="SSF52540">
    <property type="entry name" value="P-loop containing nucleoside triphosphate hydrolases"/>
    <property type="match status" value="1"/>
</dbReference>
<accession>A0A1T4W8X5</accession>
<dbReference type="InterPro" id="IPR027417">
    <property type="entry name" value="P-loop_NTPase"/>
</dbReference>
<reference evidence="8 9" key="1">
    <citation type="submission" date="2017-02" db="EMBL/GenBank/DDBJ databases">
        <authorList>
            <person name="Peterson S.W."/>
        </authorList>
    </citation>
    <scope>NUCLEOTIDE SEQUENCE [LARGE SCALE GENOMIC DNA]</scope>
    <source>
        <strain evidence="8 9">DSM 18034</strain>
    </source>
</reference>
<organism evidence="8 9">
    <name type="scientific">Desulfobaculum bizertense DSM 18034</name>
    <dbReference type="NCBI Taxonomy" id="1121442"/>
    <lineage>
        <taxon>Bacteria</taxon>
        <taxon>Pseudomonadati</taxon>
        <taxon>Thermodesulfobacteriota</taxon>
        <taxon>Desulfovibrionia</taxon>
        <taxon>Desulfovibrionales</taxon>
        <taxon>Desulfovibrionaceae</taxon>
        <taxon>Desulfobaculum</taxon>
    </lineage>
</organism>
<dbReference type="SMART" id="SM00448">
    <property type="entry name" value="REC"/>
    <property type="match status" value="1"/>
</dbReference>
<dbReference type="InterPro" id="IPR002197">
    <property type="entry name" value="HTH_Fis"/>
</dbReference>
<feature type="domain" description="Response regulatory" evidence="7">
    <location>
        <begin position="24"/>
        <end position="138"/>
    </location>
</feature>
<dbReference type="FunFam" id="3.40.50.300:FF:000006">
    <property type="entry name" value="DNA-binding transcriptional regulator NtrC"/>
    <property type="match status" value="1"/>
</dbReference>
<evidence type="ECO:0000313" key="8">
    <source>
        <dbReference type="EMBL" id="SKA73732.1"/>
    </source>
</evidence>
<keyword evidence="8" id="KW-0238">DNA-binding</keyword>
<dbReference type="SUPFAM" id="SSF52172">
    <property type="entry name" value="CheY-like"/>
    <property type="match status" value="1"/>
</dbReference>
<dbReference type="PANTHER" id="PTHR32071">
    <property type="entry name" value="TRANSCRIPTIONAL REGULATORY PROTEIN"/>
    <property type="match status" value="1"/>
</dbReference>
<dbReference type="PROSITE" id="PS00688">
    <property type="entry name" value="SIGMA54_INTERACT_3"/>
    <property type="match status" value="1"/>
</dbReference>
<keyword evidence="9" id="KW-1185">Reference proteome</keyword>
<dbReference type="GO" id="GO:0005524">
    <property type="term" value="F:ATP binding"/>
    <property type="evidence" value="ECO:0007669"/>
    <property type="project" value="UniProtKB-KW"/>
</dbReference>